<dbReference type="Pfam" id="PF13377">
    <property type="entry name" value="Peripla_BP_3"/>
    <property type="match status" value="1"/>
</dbReference>
<protein>
    <submittedName>
        <fullName evidence="5">Helix-turn-helix domain-containing protein</fullName>
    </submittedName>
</protein>
<dbReference type="GO" id="GO:0000976">
    <property type="term" value="F:transcription cis-regulatory region binding"/>
    <property type="evidence" value="ECO:0007669"/>
    <property type="project" value="TreeGrafter"/>
</dbReference>
<dbReference type="CDD" id="cd06267">
    <property type="entry name" value="PBP1_LacI_sugar_binding-like"/>
    <property type="match status" value="1"/>
</dbReference>
<gene>
    <name evidence="5" type="ORF">FYJ80_04650</name>
</gene>
<dbReference type="PRINTS" id="PR00032">
    <property type="entry name" value="HTHARAC"/>
</dbReference>
<evidence type="ECO:0000256" key="1">
    <source>
        <dbReference type="ARBA" id="ARBA00023015"/>
    </source>
</evidence>
<accession>A0A7X2TQ34</accession>
<dbReference type="InterPro" id="IPR018062">
    <property type="entry name" value="HTH_AraC-typ_CS"/>
</dbReference>
<dbReference type="Proteomes" id="UP000460549">
    <property type="component" value="Unassembled WGS sequence"/>
</dbReference>
<dbReference type="InterPro" id="IPR046335">
    <property type="entry name" value="LacI/GalR-like_sensor"/>
</dbReference>
<evidence type="ECO:0000313" key="6">
    <source>
        <dbReference type="Proteomes" id="UP000460549"/>
    </source>
</evidence>
<dbReference type="Gene3D" id="1.10.10.60">
    <property type="entry name" value="Homeodomain-like"/>
    <property type="match status" value="2"/>
</dbReference>
<dbReference type="PROSITE" id="PS01124">
    <property type="entry name" value="HTH_ARAC_FAMILY_2"/>
    <property type="match status" value="1"/>
</dbReference>
<dbReference type="InterPro" id="IPR028082">
    <property type="entry name" value="Peripla_BP_I"/>
</dbReference>
<keyword evidence="6" id="KW-1185">Reference proteome</keyword>
<organism evidence="5 6">
    <name type="scientific">Bullifex porci</name>
    <dbReference type="NCBI Taxonomy" id="2606638"/>
    <lineage>
        <taxon>Bacteria</taxon>
        <taxon>Pseudomonadati</taxon>
        <taxon>Spirochaetota</taxon>
        <taxon>Spirochaetia</taxon>
        <taxon>Spirochaetales</taxon>
        <taxon>Spirochaetaceae</taxon>
        <taxon>Bullifex</taxon>
    </lineage>
</organism>
<evidence type="ECO:0000259" key="4">
    <source>
        <dbReference type="PROSITE" id="PS01124"/>
    </source>
</evidence>
<dbReference type="SUPFAM" id="SSF53822">
    <property type="entry name" value="Periplasmic binding protein-like I"/>
    <property type="match status" value="1"/>
</dbReference>
<proteinExistence type="predicted"/>
<dbReference type="PANTHER" id="PTHR30146">
    <property type="entry name" value="LACI-RELATED TRANSCRIPTIONAL REPRESSOR"/>
    <property type="match status" value="1"/>
</dbReference>
<sequence>MNKRIGLVLASIHEGASIRLWRSVLSSVDLLSDSVVVFPGGRLNYKEQDEYLRNNIYSLETKENFDGIINWSSSLTGELTAEEVCSIIRSTEVPVISIGLPVEGSPSVTFDAYEGMYNEVEHFITKHKLRRIAFLRGPNSHASAESRYCAYEDCLKKYNIPINNDLISSPHHWAQGREALREIINERGLVPGIDFDALICASDLMLSGALRYLEEINVEVPGTLKVAGFNDSDNNKIMKVAPTTVRMPVVGMSHVAVEILNQIFNDPATMVEDVILPAELVIRHSCGCDHSFGATEPAGKELENKENFISWIRSLTQDQISYSEVKAFIDYAFEASKLNRESDFVKFRDRFLFFVRRFLESGGELYDLLDVYKCFFDTFNFPKDFSLFFSSELMPSMIETYSRYQAEVSYKQSVMSNKVNALKNKLLSIRSNVDLGNTLRSDLPKLGIKQCYLVFANYGEGISHLETGFDRQLNPISPQNFPAHLLLPEVLSANISKGAYVLLPLTYDKEYLGYLLVDVTEQRDEQFLEDLRATISSTLKGISLLEAANRAKDVAEKAERASSDFFDSISDGLKEPLQQMKQILSTSDIQNKKDLLNHLLKAEHLLDLCYTEKGQIELKKKLISPTPFFKDIALKLGINALIPDSLPAIYADPEKVTQVSEILYQLASEDNDVIDIEVSIKPSGLSVLLSSDSWNPMQEKDDAALSLAEKIVVLHSGTFHFKEHGIAICYPWPSLSSEITQNIGIGYTLYIKKNESSTIPDVVRTLPQVLYVTENDLADEFEIPDNVTRIAWDYGDKRERESVVLNLLKNHQRSKSMPFLCFNVESSSLDLWSTLKAGTHDSIEGVILVLGTPIDGLSKLKAFGSFLLVKSEEELLNYSKTPAMIILNSSSYDIVLQIRKEKRFSKVPVLMVKDHFNENEIEKIAQLPNLIISNSSLCDSDEFISRLIGIFGGNGILPPLTGALVKKAIGYINKKATYQISRWQLAEYVNISEDYLTRIFKKDMGLSPWDYLNRYRVQLATEMLTQTGSTINEVASATGFQDQAYFCRVFKKIKGVSPGQVRNRN</sequence>
<name>A0A7X2TQ34_9SPIO</name>
<dbReference type="GO" id="GO:0003700">
    <property type="term" value="F:DNA-binding transcription factor activity"/>
    <property type="evidence" value="ECO:0007669"/>
    <property type="project" value="InterPro"/>
</dbReference>
<dbReference type="RefSeq" id="WP_154425040.1">
    <property type="nucleotide sequence ID" value="NZ_VUNN01000006.1"/>
</dbReference>
<feature type="domain" description="HTH araC/xylS-type" evidence="4">
    <location>
        <begin position="966"/>
        <end position="1064"/>
    </location>
</feature>
<evidence type="ECO:0000256" key="2">
    <source>
        <dbReference type="ARBA" id="ARBA00023125"/>
    </source>
</evidence>
<dbReference type="SUPFAM" id="SSF46689">
    <property type="entry name" value="Homeodomain-like"/>
    <property type="match status" value="2"/>
</dbReference>
<dbReference type="PROSITE" id="PS00041">
    <property type="entry name" value="HTH_ARAC_FAMILY_1"/>
    <property type="match status" value="1"/>
</dbReference>
<dbReference type="Pfam" id="PF12833">
    <property type="entry name" value="HTH_18"/>
    <property type="match status" value="1"/>
</dbReference>
<dbReference type="PANTHER" id="PTHR30146:SF24">
    <property type="entry name" value="XYLOSE OPERON REGULATORY PROTEIN"/>
    <property type="match status" value="1"/>
</dbReference>
<evidence type="ECO:0000313" key="5">
    <source>
        <dbReference type="EMBL" id="MSU06064.1"/>
    </source>
</evidence>
<dbReference type="InterPro" id="IPR020449">
    <property type="entry name" value="Tscrpt_reg_AraC-type_HTH"/>
</dbReference>
<dbReference type="InterPro" id="IPR018060">
    <property type="entry name" value="HTH_AraC"/>
</dbReference>
<dbReference type="SMART" id="SM00342">
    <property type="entry name" value="HTH_ARAC"/>
    <property type="match status" value="1"/>
</dbReference>
<keyword evidence="2" id="KW-0238">DNA-binding</keyword>
<dbReference type="InterPro" id="IPR009057">
    <property type="entry name" value="Homeodomain-like_sf"/>
</dbReference>
<dbReference type="EMBL" id="VUNN01000006">
    <property type="protein sequence ID" value="MSU06064.1"/>
    <property type="molecule type" value="Genomic_DNA"/>
</dbReference>
<reference evidence="5 6" key="1">
    <citation type="submission" date="2019-08" db="EMBL/GenBank/DDBJ databases">
        <title>In-depth cultivation of the pig gut microbiome towards novel bacterial diversity and tailored functional studies.</title>
        <authorList>
            <person name="Wylensek D."/>
            <person name="Hitch T.C.A."/>
            <person name="Clavel T."/>
        </authorList>
    </citation>
    <scope>NUCLEOTIDE SEQUENCE [LARGE SCALE GENOMIC DNA]</scope>
    <source>
        <strain evidence="5 6">NM-380-WT-3C1</strain>
    </source>
</reference>
<dbReference type="AlphaFoldDB" id="A0A7X2TQ34"/>
<dbReference type="Gene3D" id="3.40.50.2300">
    <property type="match status" value="2"/>
</dbReference>
<evidence type="ECO:0000256" key="3">
    <source>
        <dbReference type="ARBA" id="ARBA00023163"/>
    </source>
</evidence>
<keyword evidence="1" id="KW-0805">Transcription regulation</keyword>
<keyword evidence="3" id="KW-0804">Transcription</keyword>
<comment type="caution">
    <text evidence="5">The sequence shown here is derived from an EMBL/GenBank/DDBJ whole genome shotgun (WGS) entry which is preliminary data.</text>
</comment>